<dbReference type="Pfam" id="PF04263">
    <property type="entry name" value="TPK_catalytic"/>
    <property type="match status" value="1"/>
</dbReference>
<dbReference type="EMBL" id="FUWG01000005">
    <property type="protein sequence ID" value="SJZ33499.1"/>
    <property type="molecule type" value="Genomic_DNA"/>
</dbReference>
<evidence type="ECO:0000256" key="1">
    <source>
        <dbReference type="ARBA" id="ARBA00022679"/>
    </source>
</evidence>
<accession>A0A1T4JTM6</accession>
<keyword evidence="1" id="KW-0808">Transferase</keyword>
<gene>
    <name evidence="7" type="ORF">SAMN02745149_00778</name>
</gene>
<dbReference type="AlphaFoldDB" id="A0A1T4JTM6"/>
<dbReference type="GO" id="GO:0006772">
    <property type="term" value="P:thiamine metabolic process"/>
    <property type="evidence" value="ECO:0007669"/>
    <property type="project" value="UniProtKB-UniRule"/>
</dbReference>
<organism evidence="7 8">
    <name type="scientific">Treponema porcinum</name>
    <dbReference type="NCBI Taxonomy" id="261392"/>
    <lineage>
        <taxon>Bacteria</taxon>
        <taxon>Pseudomonadati</taxon>
        <taxon>Spirochaetota</taxon>
        <taxon>Spirochaetia</taxon>
        <taxon>Spirochaetales</taxon>
        <taxon>Treponemataceae</taxon>
        <taxon>Treponema</taxon>
    </lineage>
</organism>
<evidence type="ECO:0000256" key="2">
    <source>
        <dbReference type="ARBA" id="ARBA00022741"/>
    </source>
</evidence>
<protein>
    <recommendedName>
        <fullName evidence="5">Thiamine diphosphokinase</fullName>
        <ecNumber evidence="5">2.7.6.2</ecNumber>
    </recommendedName>
</protein>
<keyword evidence="8" id="KW-1185">Reference proteome</keyword>
<name>A0A1T4JTM6_TREPO</name>
<dbReference type="PANTHER" id="PTHR41299:SF1">
    <property type="entry name" value="THIAMINE PYROPHOSPHOKINASE"/>
    <property type="match status" value="1"/>
</dbReference>
<evidence type="ECO:0000256" key="5">
    <source>
        <dbReference type="NCBIfam" id="TIGR01378"/>
    </source>
</evidence>
<dbReference type="SMART" id="SM00983">
    <property type="entry name" value="TPK_B1_binding"/>
    <property type="match status" value="1"/>
</dbReference>
<reference evidence="7 8" key="1">
    <citation type="submission" date="2017-02" db="EMBL/GenBank/DDBJ databases">
        <authorList>
            <person name="Peterson S.W."/>
        </authorList>
    </citation>
    <scope>NUCLEOTIDE SEQUENCE [LARGE SCALE GENOMIC DNA]</scope>
    <source>
        <strain evidence="7 8">ATCC BAA-908</strain>
    </source>
</reference>
<dbReference type="SUPFAM" id="SSF63999">
    <property type="entry name" value="Thiamin pyrophosphokinase, catalytic domain"/>
    <property type="match status" value="1"/>
</dbReference>
<dbReference type="InterPro" id="IPR036759">
    <property type="entry name" value="TPK_catalytic_sf"/>
</dbReference>
<keyword evidence="3 7" id="KW-0418">Kinase</keyword>
<dbReference type="OrthoDB" id="9804377at2"/>
<dbReference type="InterPro" id="IPR007373">
    <property type="entry name" value="Thiamin_PyroPKinase_B1-bd"/>
</dbReference>
<dbReference type="GO" id="GO:0004788">
    <property type="term" value="F:thiamine diphosphokinase activity"/>
    <property type="evidence" value="ECO:0007669"/>
    <property type="project" value="UniProtKB-UniRule"/>
</dbReference>
<dbReference type="Gene3D" id="3.40.50.10240">
    <property type="entry name" value="Thiamin pyrophosphokinase, catalytic domain"/>
    <property type="match status" value="1"/>
</dbReference>
<dbReference type="GeneID" id="78316090"/>
<evidence type="ECO:0000256" key="3">
    <source>
        <dbReference type="ARBA" id="ARBA00022777"/>
    </source>
</evidence>
<dbReference type="STRING" id="261392.SAMN02745149_00778"/>
<evidence type="ECO:0000256" key="4">
    <source>
        <dbReference type="ARBA" id="ARBA00022840"/>
    </source>
</evidence>
<dbReference type="GO" id="GO:0009229">
    <property type="term" value="P:thiamine diphosphate biosynthetic process"/>
    <property type="evidence" value="ECO:0007669"/>
    <property type="project" value="InterPro"/>
</dbReference>
<evidence type="ECO:0000259" key="6">
    <source>
        <dbReference type="SMART" id="SM00983"/>
    </source>
</evidence>
<dbReference type="RefSeq" id="WP_078932695.1">
    <property type="nucleotide sequence ID" value="NZ_FUWG01000005.1"/>
</dbReference>
<keyword evidence="2" id="KW-0547">Nucleotide-binding</keyword>
<dbReference type="InterPro" id="IPR007371">
    <property type="entry name" value="TPK_catalytic"/>
</dbReference>
<dbReference type="CDD" id="cd07995">
    <property type="entry name" value="TPK"/>
    <property type="match status" value="1"/>
</dbReference>
<sequence length="207" mass="22215">MKNCLIITGGKFCEPEKSAVQSAEFVIACDRGADYAKRLGITPHLIMGDFDSCTEELPTGIQTMRFPREKDDTDTMCAVKYALDHGFTDITVACAFGGRFDHAVGIVQAAAYAAKNGARTTLLGEGEKAFVFKNSSVTLEKTAGTSLSVFSITDASYGVYEKGTKYTLDNAVLTNAFPLGVSNEWAENTAEIGVKDGILLVVESVLR</sequence>
<dbReference type="GO" id="GO:0030975">
    <property type="term" value="F:thiamine binding"/>
    <property type="evidence" value="ECO:0007669"/>
    <property type="project" value="InterPro"/>
</dbReference>
<feature type="domain" description="Thiamin pyrophosphokinase thiamin-binding" evidence="6">
    <location>
        <begin position="135"/>
        <end position="200"/>
    </location>
</feature>
<evidence type="ECO:0000313" key="8">
    <source>
        <dbReference type="Proteomes" id="UP000190423"/>
    </source>
</evidence>
<dbReference type="GO" id="GO:0016301">
    <property type="term" value="F:kinase activity"/>
    <property type="evidence" value="ECO:0007669"/>
    <property type="project" value="UniProtKB-KW"/>
</dbReference>
<dbReference type="Pfam" id="PF04265">
    <property type="entry name" value="TPK_B1_binding"/>
    <property type="match status" value="1"/>
</dbReference>
<dbReference type="EC" id="2.7.6.2" evidence="5"/>
<dbReference type="InterPro" id="IPR006282">
    <property type="entry name" value="Thi_PPkinase"/>
</dbReference>
<keyword evidence="4" id="KW-0067">ATP-binding</keyword>
<dbReference type="Proteomes" id="UP000190423">
    <property type="component" value="Unassembled WGS sequence"/>
</dbReference>
<dbReference type="InterPro" id="IPR053149">
    <property type="entry name" value="TPK"/>
</dbReference>
<dbReference type="NCBIfam" id="TIGR01378">
    <property type="entry name" value="thi_PPkinase"/>
    <property type="match status" value="1"/>
</dbReference>
<evidence type="ECO:0000313" key="7">
    <source>
        <dbReference type="EMBL" id="SJZ33499.1"/>
    </source>
</evidence>
<proteinExistence type="predicted"/>
<dbReference type="PANTHER" id="PTHR41299">
    <property type="entry name" value="THIAMINE PYROPHOSPHOKINASE"/>
    <property type="match status" value="1"/>
</dbReference>
<dbReference type="GO" id="GO:0005524">
    <property type="term" value="F:ATP binding"/>
    <property type="evidence" value="ECO:0007669"/>
    <property type="project" value="UniProtKB-KW"/>
</dbReference>